<feature type="compositionally biased region" description="Polar residues" evidence="10">
    <location>
        <begin position="161"/>
        <end position="181"/>
    </location>
</feature>
<dbReference type="STRING" id="64571.A0A1Y2GWS9"/>
<dbReference type="PROSITE" id="PS50030">
    <property type="entry name" value="UBA"/>
    <property type="match status" value="1"/>
</dbReference>
<dbReference type="SUPFAM" id="SSF54495">
    <property type="entry name" value="UBC-like"/>
    <property type="match status" value="1"/>
</dbReference>
<dbReference type="SMART" id="SM00165">
    <property type="entry name" value="UBA"/>
    <property type="match status" value="1"/>
</dbReference>
<evidence type="ECO:0000256" key="1">
    <source>
        <dbReference type="ARBA" id="ARBA00012486"/>
    </source>
</evidence>
<dbReference type="PANTHER" id="PTHR24068">
    <property type="entry name" value="UBIQUITIN-CONJUGATING ENZYME E2"/>
    <property type="match status" value="1"/>
</dbReference>
<dbReference type="FunFam" id="3.10.110.10:FF:000037">
    <property type="entry name" value="ubiquitin-conjugating enzyme E2 27"/>
    <property type="match status" value="1"/>
</dbReference>
<dbReference type="Pfam" id="PF00627">
    <property type="entry name" value="UBA"/>
    <property type="match status" value="1"/>
</dbReference>
<dbReference type="InterPro" id="IPR015940">
    <property type="entry name" value="UBA"/>
</dbReference>
<dbReference type="SMART" id="SM00212">
    <property type="entry name" value="UBCc"/>
    <property type="match status" value="1"/>
</dbReference>
<feature type="compositionally biased region" description="Low complexity" evidence="10">
    <location>
        <begin position="182"/>
        <end position="196"/>
    </location>
</feature>
<evidence type="ECO:0000313" key="13">
    <source>
        <dbReference type="EMBL" id="ORZ25005.1"/>
    </source>
</evidence>
<evidence type="ECO:0000259" key="11">
    <source>
        <dbReference type="PROSITE" id="PS50030"/>
    </source>
</evidence>
<keyword evidence="3 9" id="KW-0547">Nucleotide-binding</keyword>
<evidence type="ECO:0000256" key="5">
    <source>
        <dbReference type="ARBA" id="ARBA00022840"/>
    </source>
</evidence>
<dbReference type="Proteomes" id="UP000193648">
    <property type="component" value="Unassembled WGS sequence"/>
</dbReference>
<dbReference type="GO" id="GO:0006511">
    <property type="term" value="P:ubiquitin-dependent protein catabolic process"/>
    <property type="evidence" value="ECO:0007669"/>
    <property type="project" value="EnsemblFungi"/>
</dbReference>
<dbReference type="GO" id="GO:0016050">
    <property type="term" value="P:vesicle organization"/>
    <property type="evidence" value="ECO:0007669"/>
    <property type="project" value="EnsemblFungi"/>
</dbReference>
<dbReference type="SUPFAM" id="SSF46934">
    <property type="entry name" value="UBA-like"/>
    <property type="match status" value="1"/>
</dbReference>
<dbReference type="Gene3D" id="1.10.8.10">
    <property type="entry name" value="DNA helicase RuvA subunit, C-terminal domain"/>
    <property type="match status" value="1"/>
</dbReference>
<sequence length="240" mass="26749">MAGRLRRIQKEIADCQRDQASLIELKLVEDGNIMHMKGRFPGPPGTPYEGGMFQVDIVLSDTYPFQPPKIKFDTKVYHPNISSQTGAICLDILKQEWSPVLTISSTLLSVQSLLCTPEPNDPQDAQVASQYLNNHAAFLETARFWTECYAKPEEGDILHKTSSVSASQQRQAGSNYSNHQSPVVAAARPPEPVLSSEELEKRRKVQSLVDMGFEANHVRTVLIRANWNTETALEDLLSNA</sequence>
<evidence type="ECO:0000256" key="9">
    <source>
        <dbReference type="RuleBase" id="RU362109"/>
    </source>
</evidence>
<evidence type="ECO:0000256" key="3">
    <source>
        <dbReference type="ARBA" id="ARBA00022741"/>
    </source>
</evidence>
<evidence type="ECO:0000313" key="14">
    <source>
        <dbReference type="Proteomes" id="UP000193648"/>
    </source>
</evidence>
<dbReference type="PROSITE" id="PS00183">
    <property type="entry name" value="UBC_1"/>
    <property type="match status" value="1"/>
</dbReference>
<dbReference type="GO" id="GO:0070628">
    <property type="term" value="F:proteasome binding"/>
    <property type="evidence" value="ECO:0007669"/>
    <property type="project" value="EnsemblFungi"/>
</dbReference>
<dbReference type="InterPro" id="IPR016135">
    <property type="entry name" value="UBQ-conjugating_enzyme/RWD"/>
</dbReference>
<dbReference type="RefSeq" id="XP_021883986.1">
    <property type="nucleotide sequence ID" value="XM_022028602.1"/>
</dbReference>
<reference evidence="13 14" key="1">
    <citation type="submission" date="2016-07" db="EMBL/GenBank/DDBJ databases">
        <title>Pervasive Adenine N6-methylation of Active Genes in Fungi.</title>
        <authorList>
            <consortium name="DOE Joint Genome Institute"/>
            <person name="Mondo S.J."/>
            <person name="Dannebaum R.O."/>
            <person name="Kuo R.C."/>
            <person name="Labutti K."/>
            <person name="Haridas S."/>
            <person name="Kuo A."/>
            <person name="Salamov A."/>
            <person name="Ahrendt S.R."/>
            <person name="Lipzen A."/>
            <person name="Sullivan W."/>
            <person name="Andreopoulos W.B."/>
            <person name="Clum A."/>
            <person name="Lindquist E."/>
            <person name="Daum C."/>
            <person name="Ramamoorthy G.K."/>
            <person name="Gryganskyi A."/>
            <person name="Culley D."/>
            <person name="Magnuson J.K."/>
            <person name="James T.Y."/>
            <person name="O'Malley M.A."/>
            <person name="Stajich J.E."/>
            <person name="Spatafora J.W."/>
            <person name="Visel A."/>
            <person name="Grigoriev I.V."/>
        </authorList>
    </citation>
    <scope>NUCLEOTIDE SEQUENCE [LARGE SCALE GENOMIC DNA]</scope>
    <source>
        <strain evidence="13 14">NRRL 3116</strain>
    </source>
</reference>
<dbReference type="Gene3D" id="3.10.110.10">
    <property type="entry name" value="Ubiquitin Conjugating Enzyme"/>
    <property type="match status" value="1"/>
</dbReference>
<dbReference type="EMBL" id="MCFF01000008">
    <property type="protein sequence ID" value="ORZ25005.1"/>
    <property type="molecule type" value="Genomic_DNA"/>
</dbReference>
<dbReference type="OrthoDB" id="9993688at2759"/>
<organism evidence="13 14">
    <name type="scientific">Lobosporangium transversale</name>
    <dbReference type="NCBI Taxonomy" id="64571"/>
    <lineage>
        <taxon>Eukaryota</taxon>
        <taxon>Fungi</taxon>
        <taxon>Fungi incertae sedis</taxon>
        <taxon>Mucoromycota</taxon>
        <taxon>Mortierellomycotina</taxon>
        <taxon>Mortierellomycetes</taxon>
        <taxon>Mortierellales</taxon>
        <taxon>Mortierellaceae</taxon>
        <taxon>Lobosporangium</taxon>
    </lineage>
</organism>
<keyword evidence="5 9" id="KW-0067">ATP-binding</keyword>
<feature type="domain" description="UBA" evidence="11">
    <location>
        <begin position="198"/>
        <end position="239"/>
    </location>
</feature>
<dbReference type="GeneID" id="33570445"/>
<evidence type="ECO:0000256" key="10">
    <source>
        <dbReference type="SAM" id="MobiDB-lite"/>
    </source>
</evidence>
<gene>
    <name evidence="13" type="ORF">BCR41DRAFT_393959</name>
</gene>
<feature type="region of interest" description="Disordered" evidence="10">
    <location>
        <begin position="161"/>
        <end position="199"/>
    </location>
</feature>
<evidence type="ECO:0000256" key="2">
    <source>
        <dbReference type="ARBA" id="ARBA00022679"/>
    </source>
</evidence>
<feature type="active site" description="Glycyl thioester intermediate" evidence="8">
    <location>
        <position position="89"/>
    </location>
</feature>
<dbReference type="InterPro" id="IPR000608">
    <property type="entry name" value="UBC"/>
</dbReference>
<protein>
    <recommendedName>
        <fullName evidence="6">Ubiquitin-conjugating enzyme E2 1</fullName>
        <ecNumber evidence="1">2.3.2.23</ecNumber>
    </recommendedName>
    <alternativeName>
        <fullName evidence="7">E2 ubiquitin-conjugating enzyme 1</fullName>
    </alternativeName>
</protein>
<dbReference type="EC" id="2.3.2.23" evidence="1"/>
<name>A0A1Y2GWS9_9FUNG</name>
<evidence type="ECO:0000259" key="12">
    <source>
        <dbReference type="PROSITE" id="PS50127"/>
    </source>
</evidence>
<dbReference type="AlphaFoldDB" id="A0A1Y2GWS9"/>
<proteinExistence type="inferred from homology"/>
<dbReference type="GO" id="GO:0036503">
    <property type="term" value="P:ERAD pathway"/>
    <property type="evidence" value="ECO:0007669"/>
    <property type="project" value="EnsemblFungi"/>
</dbReference>
<keyword evidence="2" id="KW-0808">Transferase</keyword>
<dbReference type="GO" id="GO:0005524">
    <property type="term" value="F:ATP binding"/>
    <property type="evidence" value="ECO:0007669"/>
    <property type="project" value="UniProtKB-UniRule"/>
</dbReference>
<evidence type="ECO:0000256" key="8">
    <source>
        <dbReference type="PROSITE-ProRule" id="PRU10133"/>
    </source>
</evidence>
<comment type="similarity">
    <text evidence="9">Belongs to the ubiquitin-conjugating enzyme family.</text>
</comment>
<dbReference type="Pfam" id="PF00179">
    <property type="entry name" value="UQ_con"/>
    <property type="match status" value="1"/>
</dbReference>
<dbReference type="InterPro" id="IPR009060">
    <property type="entry name" value="UBA-like_sf"/>
</dbReference>
<dbReference type="InParanoid" id="A0A1Y2GWS9"/>
<dbReference type="FunCoup" id="A0A1Y2GWS9">
    <property type="interactions" value="998"/>
</dbReference>
<feature type="domain" description="UBC core" evidence="12">
    <location>
        <begin position="3"/>
        <end position="151"/>
    </location>
</feature>
<comment type="caution">
    <text evidence="13">The sequence shown here is derived from an EMBL/GenBank/DDBJ whole genome shotgun (WGS) entry which is preliminary data.</text>
</comment>
<keyword evidence="4 9" id="KW-0833">Ubl conjugation pathway</keyword>
<accession>A0A1Y2GWS9</accession>
<keyword evidence="14" id="KW-1185">Reference proteome</keyword>
<dbReference type="InterPro" id="IPR023313">
    <property type="entry name" value="UBQ-conjugating_AS"/>
</dbReference>
<dbReference type="CDD" id="cd23800">
    <property type="entry name" value="UBCc_UBE2K"/>
    <property type="match status" value="1"/>
</dbReference>
<dbReference type="PROSITE" id="PS50127">
    <property type="entry name" value="UBC_2"/>
    <property type="match status" value="1"/>
</dbReference>
<evidence type="ECO:0000256" key="4">
    <source>
        <dbReference type="ARBA" id="ARBA00022786"/>
    </source>
</evidence>
<dbReference type="GO" id="GO:0061631">
    <property type="term" value="F:ubiquitin conjugating enzyme activity"/>
    <property type="evidence" value="ECO:0007669"/>
    <property type="project" value="UniProtKB-EC"/>
</dbReference>
<evidence type="ECO:0000256" key="7">
    <source>
        <dbReference type="ARBA" id="ARBA00077197"/>
    </source>
</evidence>
<evidence type="ECO:0000256" key="6">
    <source>
        <dbReference type="ARBA" id="ARBA00072431"/>
    </source>
</evidence>